<protein>
    <recommendedName>
        <fullName evidence="3">Phytoene dehydrogenase and related protein-like protein</fullName>
    </recommendedName>
</protein>
<evidence type="ECO:0000313" key="2">
    <source>
        <dbReference type="Proteomes" id="UP000001107"/>
    </source>
</evidence>
<proteinExistence type="predicted"/>
<dbReference type="PANTHER" id="PTHR43734">
    <property type="entry name" value="PHYTOENE DESATURASE"/>
    <property type="match status" value="1"/>
</dbReference>
<dbReference type="GeneID" id="5325965"/>
<dbReference type="RefSeq" id="WP_012065785.1">
    <property type="nucleotide sequence ID" value="NC_009634.1"/>
</dbReference>
<dbReference type="InterPro" id="IPR036188">
    <property type="entry name" value="FAD/NAD-bd_sf"/>
</dbReference>
<dbReference type="HOGENOM" id="CLU_668371_0_0_2"/>
<sequence length="399" mass="43509">MRIGIIGAGLGGLLCGAELSKTHDVTIYERLPFIGGRFTNIPYKGFQITTGALHMIPHGNDGYLAQALKNIGSNVKIVNAEPEGYFRLNGKNHIYKDLFKTVTTKEKLNALKLAANLKFGRVDKNISFGEFLEGCPTALLVGNSFTGWALSLNAYETPMSEILEIQKLHSKFGGPGIPIGGCKGVIDSLVEIINKNNGKILLNHEVSKIEIEENKGYIDSKEFDIIISNASPTETEKMSNINFIQKKPVPSKGIKVNVATKSNMVNGASVIFTADSERINGLNQPSNVDKSLAKEGHNLIMLHATQLKSNTKSEIDIVLEDIENLFIDKDYEILSIQSYNNGWPVNHASNGTDLNPIIKDNFFLVGDGVKGVGGIEVEGVAMSAIKVLEHIKTVNFKIN</sequence>
<accession>A6UQT4</accession>
<dbReference type="Gene3D" id="3.90.660.50">
    <property type="match status" value="1"/>
</dbReference>
<dbReference type="OrthoDB" id="11867at2157"/>
<organism evidence="1 2">
    <name type="scientific">Methanococcus vannielii (strain ATCC 35089 / DSM 1224 / JCM 13029 / OCM 148 / SB)</name>
    <dbReference type="NCBI Taxonomy" id="406327"/>
    <lineage>
        <taxon>Archaea</taxon>
        <taxon>Methanobacteriati</taxon>
        <taxon>Methanobacteriota</taxon>
        <taxon>Methanomada group</taxon>
        <taxon>Methanococci</taxon>
        <taxon>Methanococcales</taxon>
        <taxon>Methanococcaceae</taxon>
        <taxon>Methanococcus</taxon>
    </lineage>
</organism>
<dbReference type="Pfam" id="PF13450">
    <property type="entry name" value="NAD_binding_8"/>
    <property type="match status" value="1"/>
</dbReference>
<evidence type="ECO:0000313" key="1">
    <source>
        <dbReference type="EMBL" id="ABR54856.1"/>
    </source>
</evidence>
<dbReference type="SUPFAM" id="SSF51905">
    <property type="entry name" value="FAD/NAD(P)-binding domain"/>
    <property type="match status" value="1"/>
</dbReference>
<dbReference type="Proteomes" id="UP000001107">
    <property type="component" value="Chromosome"/>
</dbReference>
<dbReference type="eggNOG" id="arCOG01521">
    <property type="taxonomic scope" value="Archaea"/>
</dbReference>
<reference evidence="1" key="1">
    <citation type="submission" date="2007-06" db="EMBL/GenBank/DDBJ databases">
        <title>Complete sequence of Methanococcus vannielii SB.</title>
        <authorList>
            <consortium name="US DOE Joint Genome Institute"/>
            <person name="Copeland A."/>
            <person name="Lucas S."/>
            <person name="Lapidus A."/>
            <person name="Barry K."/>
            <person name="Glavina del Rio T."/>
            <person name="Dalin E."/>
            <person name="Tice H."/>
            <person name="Pitluck S."/>
            <person name="Chain P."/>
            <person name="Malfatti S."/>
            <person name="Shin M."/>
            <person name="Vergez L."/>
            <person name="Schmutz J."/>
            <person name="Larimer F."/>
            <person name="Land M."/>
            <person name="Hauser L."/>
            <person name="Kyrpides N."/>
            <person name="Anderson I."/>
            <person name="Sieprawska-Lupa M."/>
            <person name="Whitman W.B."/>
            <person name="Richardson P."/>
        </authorList>
    </citation>
    <scope>NUCLEOTIDE SEQUENCE [LARGE SCALE GENOMIC DNA]</scope>
    <source>
        <strain evidence="1">SB</strain>
    </source>
</reference>
<dbReference type="KEGG" id="mvn:Mevan_0953"/>
<dbReference type="EMBL" id="CP000742">
    <property type="protein sequence ID" value="ABR54856.1"/>
    <property type="molecule type" value="Genomic_DNA"/>
</dbReference>
<gene>
    <name evidence="1" type="ordered locus">Mevan_0953</name>
</gene>
<name>A6UQT4_METVS</name>
<evidence type="ECO:0008006" key="3">
    <source>
        <dbReference type="Google" id="ProtNLM"/>
    </source>
</evidence>
<dbReference type="Gene3D" id="3.50.50.60">
    <property type="entry name" value="FAD/NAD(P)-binding domain"/>
    <property type="match status" value="1"/>
</dbReference>
<dbReference type="AlphaFoldDB" id="A6UQT4"/>
<keyword evidence="2" id="KW-1185">Reference proteome</keyword>
<dbReference type="STRING" id="406327.Mevan_0953"/>
<dbReference type="PANTHER" id="PTHR43734:SF1">
    <property type="entry name" value="PHYTOENE DESATURASE"/>
    <property type="match status" value="1"/>
</dbReference>